<name>A0A1D9MG05_9RHOB</name>
<dbReference type="AlphaFoldDB" id="A0A1D9MG05"/>
<evidence type="ECO:0000259" key="3">
    <source>
        <dbReference type="Pfam" id="PF18912"/>
    </source>
</evidence>
<dbReference type="InterPro" id="IPR051910">
    <property type="entry name" value="ComF/GntX_DNA_util-trans"/>
</dbReference>
<dbReference type="PANTHER" id="PTHR47505">
    <property type="entry name" value="DNA UTILIZATION PROTEIN YHGH"/>
    <property type="match status" value="1"/>
</dbReference>
<dbReference type="Pfam" id="PF00156">
    <property type="entry name" value="Pribosyltran"/>
    <property type="match status" value="1"/>
</dbReference>
<evidence type="ECO:0000259" key="2">
    <source>
        <dbReference type="Pfam" id="PF00156"/>
    </source>
</evidence>
<dbReference type="InterPro" id="IPR029057">
    <property type="entry name" value="PRTase-like"/>
</dbReference>
<dbReference type="GO" id="GO:0016757">
    <property type="term" value="F:glycosyltransferase activity"/>
    <property type="evidence" value="ECO:0007669"/>
    <property type="project" value="UniProtKB-KW"/>
</dbReference>
<evidence type="ECO:0000313" key="4">
    <source>
        <dbReference type="EMBL" id="AOZ70815.1"/>
    </source>
</evidence>
<dbReference type="RefSeq" id="WP_071167082.1">
    <property type="nucleotide sequence ID" value="NZ_CP017781.1"/>
</dbReference>
<dbReference type="PANTHER" id="PTHR47505:SF1">
    <property type="entry name" value="DNA UTILIZATION PROTEIN YHGH"/>
    <property type="match status" value="1"/>
</dbReference>
<dbReference type="Gene3D" id="3.40.50.2020">
    <property type="match status" value="1"/>
</dbReference>
<dbReference type="SUPFAM" id="SSF53271">
    <property type="entry name" value="PRTase-like"/>
    <property type="match status" value="1"/>
</dbReference>
<comment type="similarity">
    <text evidence="1">Belongs to the ComF/GntX family.</text>
</comment>
<proteinExistence type="inferred from homology"/>
<dbReference type="Pfam" id="PF18912">
    <property type="entry name" value="DZR_2"/>
    <property type="match status" value="1"/>
</dbReference>
<feature type="domain" description="Phosphoribosyltransferase" evidence="2">
    <location>
        <begin position="145"/>
        <end position="240"/>
    </location>
</feature>
<organism evidence="4 5">
    <name type="scientific">Rhodobacter xanthinilyticus</name>
    <dbReference type="NCBI Taxonomy" id="1850250"/>
    <lineage>
        <taxon>Bacteria</taxon>
        <taxon>Pseudomonadati</taxon>
        <taxon>Pseudomonadota</taxon>
        <taxon>Alphaproteobacteria</taxon>
        <taxon>Rhodobacterales</taxon>
        <taxon>Rhodobacter group</taxon>
        <taxon>Rhodobacter</taxon>
    </lineage>
</organism>
<dbReference type="KEGG" id="rhp:LPB142_01550"/>
<feature type="domain" description="Double zinc ribbon" evidence="3">
    <location>
        <begin position="13"/>
        <end position="71"/>
    </location>
</feature>
<evidence type="ECO:0000256" key="1">
    <source>
        <dbReference type="ARBA" id="ARBA00008007"/>
    </source>
</evidence>
<sequence>MLAGIRLASTAAMQTVFPPRCIACGERVEGEFGLCGACWGETSFILGLACDCCGAPLPGEEAEQVLCDECLRAPRAWERGRAAMVYSGTGRRLVLAFKHGDRLDLTRPLSGWMHRAAGPILEPGMIVAPVPLHRLRLLKRRYNQSALLAKAVARQAGLDCLPDLFERTRATPPQEGLSAAARAENLAGAIALRPKYRAQIAGRAVLIVDDVLTTGATLTATAEAAREAGAQKVVVLTLARVAKEP</sequence>
<dbReference type="EMBL" id="CP017781">
    <property type="protein sequence ID" value="AOZ70815.1"/>
    <property type="molecule type" value="Genomic_DNA"/>
</dbReference>
<dbReference type="Proteomes" id="UP000176562">
    <property type="component" value="Chromosome"/>
</dbReference>
<reference evidence="4 5" key="1">
    <citation type="submission" date="2016-10" db="EMBL/GenBank/DDBJ databases">
        <title>Rhodobacter sp. LPB0142, isolated from sea water.</title>
        <authorList>
            <person name="Kim E."/>
            <person name="Yi H."/>
        </authorList>
    </citation>
    <scope>NUCLEOTIDE SEQUENCE [LARGE SCALE GENOMIC DNA]</scope>
    <source>
        <strain evidence="4 5">LPB0142</strain>
    </source>
</reference>
<keyword evidence="4" id="KW-0808">Transferase</keyword>
<evidence type="ECO:0000313" key="5">
    <source>
        <dbReference type="Proteomes" id="UP000176562"/>
    </source>
</evidence>
<keyword evidence="5" id="KW-1185">Reference proteome</keyword>
<keyword evidence="4" id="KW-0328">Glycosyltransferase</keyword>
<dbReference type="InterPro" id="IPR000836">
    <property type="entry name" value="PRTase_dom"/>
</dbReference>
<dbReference type="STRING" id="1850250.LPB142_01550"/>
<dbReference type="InterPro" id="IPR044005">
    <property type="entry name" value="DZR_2"/>
</dbReference>
<accession>A0A1D9MG05</accession>
<protein>
    <submittedName>
        <fullName evidence="4">Amidophosphoribosyltransferase</fullName>
    </submittedName>
</protein>
<gene>
    <name evidence="4" type="ORF">LPB142_01550</name>
</gene>